<evidence type="ECO:0000256" key="8">
    <source>
        <dbReference type="PROSITE-ProRule" id="PRU00276"/>
    </source>
</evidence>
<dbReference type="GO" id="GO:0046872">
    <property type="term" value="F:metal ion binding"/>
    <property type="evidence" value="ECO:0007669"/>
    <property type="project" value="UniProtKB-KW"/>
</dbReference>
<dbReference type="Pfam" id="PF01421">
    <property type="entry name" value="Reprolysin"/>
    <property type="match status" value="1"/>
</dbReference>
<dbReference type="Gene3D" id="3.40.390.10">
    <property type="entry name" value="Collagenase (Catalytic Domain)"/>
    <property type="match status" value="1"/>
</dbReference>
<keyword evidence="5" id="KW-0482">Metalloprotease</keyword>
<dbReference type="KEGG" id="lak:106177878"/>
<feature type="domain" description="Peptidase M12B" evidence="10">
    <location>
        <begin position="182"/>
        <end position="382"/>
    </location>
</feature>
<dbReference type="InterPro" id="IPR006586">
    <property type="entry name" value="ADAM_Cys-rich"/>
</dbReference>
<evidence type="ECO:0000256" key="1">
    <source>
        <dbReference type="ARBA" id="ARBA00022670"/>
    </source>
</evidence>
<dbReference type="InParanoid" id="A0A1S3K134"/>
<dbReference type="Gene3D" id="3.40.1620.60">
    <property type="match status" value="1"/>
</dbReference>
<feature type="binding site" evidence="8">
    <location>
        <position position="322"/>
    </location>
    <ligand>
        <name>Zn(2+)</name>
        <dbReference type="ChEBI" id="CHEBI:29105"/>
        <note>catalytic</note>
    </ligand>
</feature>
<dbReference type="RefSeq" id="XP_013416242.1">
    <property type="nucleotide sequence ID" value="XM_013560788.1"/>
</dbReference>
<accession>A0A1S3K134</accession>
<sequence length="504" mass="56055">MARELGAYTPDARYIFKAHGREFDLRLKRNDRINVNNIPVYESDETGRLFQKPIELGRNDDFTLYQDLIRNAAVAVYTDKRDGKYQKKMEGFVMDHDMMYELRHVEDDKYTVIKQDLADMSAGEDDMEENPTRRHINRLSEKTTLLRTMQDVLGTLSKKKTDKTIELKKKKKRGFSATHINAGVELMICTDDSIWDTFMQRNNQKAAAAEKELKRYYALIVNGGIGGAPWISSSLLGGEKDGRELVDKTKALYGWCEYREKNYDDFSEHDHGMVFTARELASSRGSTGVAGAAYVGGICSKSQACSIVESHGGFGSFIAATHELGHNLGAHHDGASSEMYNNAACAGDAGNVMAAESGSSNPKSGYYFSSCSVQEFKKGLQQACCLANKGQYEDPEQYAAHTKHLPGQLYNADEQCQMLYGSDSRMCRPLGDSEYCKYLLCSTVGNACIHKYKPPADGTECDENKWCIEGACVTKGKTPPSGKGHSGMRGQKSEMPRIFVPKTP</sequence>
<evidence type="ECO:0000256" key="7">
    <source>
        <dbReference type="ARBA" id="ARBA00023180"/>
    </source>
</evidence>
<feature type="binding site" evidence="8">
    <location>
        <position position="326"/>
    </location>
    <ligand>
        <name>Zn(2+)</name>
        <dbReference type="ChEBI" id="CHEBI:29105"/>
        <note>catalytic</note>
    </ligand>
</feature>
<comment type="caution">
    <text evidence="8">Lacks conserved residue(s) required for the propagation of feature annotation.</text>
</comment>
<evidence type="ECO:0000313" key="12">
    <source>
        <dbReference type="RefSeq" id="XP_013416242.1"/>
    </source>
</evidence>
<dbReference type="OrthoDB" id="6134861at2759"/>
<keyword evidence="3" id="KW-0378">Hydrolase</keyword>
<dbReference type="InterPro" id="IPR001590">
    <property type="entry name" value="Peptidase_M12B"/>
</dbReference>
<evidence type="ECO:0000256" key="4">
    <source>
        <dbReference type="ARBA" id="ARBA00022833"/>
    </source>
</evidence>
<protein>
    <submittedName>
        <fullName evidence="12">A disintegrin and metalloproteinase with thrombospondin motifs 16-like</fullName>
    </submittedName>
</protein>
<reference evidence="12" key="1">
    <citation type="submission" date="2025-08" db="UniProtKB">
        <authorList>
            <consortium name="RefSeq"/>
        </authorList>
    </citation>
    <scope>IDENTIFICATION</scope>
    <source>
        <tissue evidence="12">Gonads</tissue>
    </source>
</reference>
<dbReference type="PANTHER" id="PTHR11905:SF159">
    <property type="entry name" value="ADAM METALLOPROTEASE"/>
    <property type="match status" value="1"/>
</dbReference>
<dbReference type="AlphaFoldDB" id="A0A1S3K134"/>
<organism evidence="11 12">
    <name type="scientific">Lingula anatina</name>
    <name type="common">Brachiopod</name>
    <name type="synonym">Lingula unguis</name>
    <dbReference type="NCBI Taxonomy" id="7574"/>
    <lineage>
        <taxon>Eukaryota</taxon>
        <taxon>Metazoa</taxon>
        <taxon>Spiralia</taxon>
        <taxon>Lophotrochozoa</taxon>
        <taxon>Brachiopoda</taxon>
        <taxon>Linguliformea</taxon>
        <taxon>Lingulata</taxon>
        <taxon>Lingulida</taxon>
        <taxon>Linguloidea</taxon>
        <taxon>Lingulidae</taxon>
        <taxon>Lingula</taxon>
    </lineage>
</organism>
<feature type="binding site" evidence="8">
    <location>
        <position position="332"/>
    </location>
    <ligand>
        <name>Zn(2+)</name>
        <dbReference type="ChEBI" id="CHEBI:29105"/>
        <note>catalytic</note>
    </ligand>
</feature>
<evidence type="ECO:0000256" key="3">
    <source>
        <dbReference type="ARBA" id="ARBA00022801"/>
    </source>
</evidence>
<evidence type="ECO:0000256" key="9">
    <source>
        <dbReference type="SAM" id="MobiDB-lite"/>
    </source>
</evidence>
<keyword evidence="6" id="KW-1015">Disulfide bond</keyword>
<name>A0A1S3K134_LINAN</name>
<gene>
    <name evidence="12" type="primary">LOC106177878</name>
</gene>
<keyword evidence="2 8" id="KW-0479">Metal-binding</keyword>
<feature type="active site" evidence="8">
    <location>
        <position position="323"/>
    </location>
</feature>
<evidence type="ECO:0000256" key="2">
    <source>
        <dbReference type="ARBA" id="ARBA00022723"/>
    </source>
</evidence>
<dbReference type="GO" id="GO:0004222">
    <property type="term" value="F:metalloendopeptidase activity"/>
    <property type="evidence" value="ECO:0007669"/>
    <property type="project" value="InterPro"/>
</dbReference>
<keyword evidence="4 8" id="KW-0862">Zinc</keyword>
<dbReference type="PROSITE" id="PS50215">
    <property type="entry name" value="ADAM_MEPRO"/>
    <property type="match status" value="1"/>
</dbReference>
<dbReference type="SUPFAM" id="SSF55486">
    <property type="entry name" value="Metalloproteases ('zincins'), catalytic domain"/>
    <property type="match status" value="1"/>
</dbReference>
<evidence type="ECO:0000256" key="5">
    <source>
        <dbReference type="ARBA" id="ARBA00023049"/>
    </source>
</evidence>
<keyword evidence="1" id="KW-0645">Protease</keyword>
<evidence type="ECO:0000313" key="11">
    <source>
        <dbReference type="Proteomes" id="UP000085678"/>
    </source>
</evidence>
<dbReference type="InterPro" id="IPR041645">
    <property type="entry name" value="ADAMTS_CR_2"/>
</dbReference>
<dbReference type="Proteomes" id="UP000085678">
    <property type="component" value="Unplaced"/>
</dbReference>
<keyword evidence="7" id="KW-0325">Glycoprotein</keyword>
<dbReference type="Pfam" id="PF17771">
    <property type="entry name" value="ADAMTS_CR_2"/>
    <property type="match status" value="1"/>
</dbReference>
<dbReference type="GO" id="GO:0006508">
    <property type="term" value="P:proteolysis"/>
    <property type="evidence" value="ECO:0007669"/>
    <property type="project" value="UniProtKB-KW"/>
</dbReference>
<dbReference type="InterPro" id="IPR024079">
    <property type="entry name" value="MetalloPept_cat_dom_sf"/>
</dbReference>
<keyword evidence="11" id="KW-1185">Reference proteome</keyword>
<proteinExistence type="predicted"/>
<dbReference type="SMART" id="SM00608">
    <property type="entry name" value="ACR"/>
    <property type="match status" value="1"/>
</dbReference>
<dbReference type="GeneID" id="106177878"/>
<feature type="region of interest" description="Disordered" evidence="9">
    <location>
        <begin position="478"/>
        <end position="504"/>
    </location>
</feature>
<evidence type="ECO:0000259" key="10">
    <source>
        <dbReference type="PROSITE" id="PS50215"/>
    </source>
</evidence>
<dbReference type="PANTHER" id="PTHR11905">
    <property type="entry name" value="ADAM A DISINTEGRIN AND METALLOPROTEASE DOMAIN"/>
    <property type="match status" value="1"/>
</dbReference>
<evidence type="ECO:0000256" key="6">
    <source>
        <dbReference type="ARBA" id="ARBA00023157"/>
    </source>
</evidence>